<gene>
    <name evidence="1" type="ORF">A3H05_02305</name>
</gene>
<evidence type="ECO:0000313" key="1">
    <source>
        <dbReference type="EMBL" id="OGF91719.1"/>
    </source>
</evidence>
<proteinExistence type="predicted"/>
<sequence length="59" mass="6919">MTKIIKNQPLIIQKKNGNLVVKRNLQAFRALRGILKGKKAIDPIKWQRKIRAEMEINRP</sequence>
<organism evidence="1 2">
    <name type="scientific">Candidatus Giovannonibacteria bacterium RIFCSPLOWO2_12_FULL_43_26</name>
    <dbReference type="NCBI Taxonomy" id="1798363"/>
    <lineage>
        <taxon>Bacteria</taxon>
        <taxon>Candidatus Giovannoniibacteriota</taxon>
    </lineage>
</organism>
<protein>
    <submittedName>
        <fullName evidence="1">Uncharacterized protein</fullName>
    </submittedName>
</protein>
<dbReference type="AlphaFoldDB" id="A0A1F5XUZ4"/>
<comment type="caution">
    <text evidence="1">The sequence shown here is derived from an EMBL/GenBank/DDBJ whole genome shotgun (WGS) entry which is preliminary data.</text>
</comment>
<name>A0A1F5XUZ4_9BACT</name>
<reference evidence="1 2" key="1">
    <citation type="journal article" date="2016" name="Nat. Commun.">
        <title>Thousands of microbial genomes shed light on interconnected biogeochemical processes in an aquifer system.</title>
        <authorList>
            <person name="Anantharaman K."/>
            <person name="Brown C.T."/>
            <person name="Hug L.A."/>
            <person name="Sharon I."/>
            <person name="Castelle C.J."/>
            <person name="Probst A.J."/>
            <person name="Thomas B.C."/>
            <person name="Singh A."/>
            <person name="Wilkins M.J."/>
            <person name="Karaoz U."/>
            <person name="Brodie E.L."/>
            <person name="Williams K.H."/>
            <person name="Hubbard S.S."/>
            <person name="Banfield J.F."/>
        </authorList>
    </citation>
    <scope>NUCLEOTIDE SEQUENCE [LARGE SCALE GENOMIC DNA]</scope>
</reference>
<dbReference type="EMBL" id="MFIP01000023">
    <property type="protein sequence ID" value="OGF91719.1"/>
    <property type="molecule type" value="Genomic_DNA"/>
</dbReference>
<dbReference type="Proteomes" id="UP000177334">
    <property type="component" value="Unassembled WGS sequence"/>
</dbReference>
<evidence type="ECO:0000313" key="2">
    <source>
        <dbReference type="Proteomes" id="UP000177334"/>
    </source>
</evidence>
<accession>A0A1F5XUZ4</accession>